<dbReference type="InterPro" id="IPR057326">
    <property type="entry name" value="KR_dom"/>
</dbReference>
<dbReference type="SUPFAM" id="SSF51735">
    <property type="entry name" value="NAD(P)-binding Rossmann-fold domains"/>
    <property type="match status" value="1"/>
</dbReference>
<dbReference type="InterPro" id="IPR020904">
    <property type="entry name" value="Sc_DH/Rdtase_CS"/>
</dbReference>
<gene>
    <name evidence="5" type="ORF">EZ313_05080</name>
</gene>
<dbReference type="SMART" id="SM00822">
    <property type="entry name" value="PKS_KR"/>
    <property type="match status" value="1"/>
</dbReference>
<dbReference type="PANTHER" id="PTHR24321:SF8">
    <property type="entry name" value="ESTRADIOL 17-BETA-DEHYDROGENASE 8-RELATED"/>
    <property type="match status" value="1"/>
</dbReference>
<keyword evidence="6" id="KW-1185">Reference proteome</keyword>
<dbReference type="GO" id="GO:0016491">
    <property type="term" value="F:oxidoreductase activity"/>
    <property type="evidence" value="ECO:0007669"/>
    <property type="project" value="UniProtKB-KW"/>
</dbReference>
<dbReference type="PANTHER" id="PTHR24321">
    <property type="entry name" value="DEHYDROGENASES, SHORT CHAIN"/>
    <property type="match status" value="1"/>
</dbReference>
<protein>
    <submittedName>
        <fullName evidence="5">SDR family oxidoreductase</fullName>
    </submittedName>
</protein>
<dbReference type="PRINTS" id="PR00080">
    <property type="entry name" value="SDRFAMILY"/>
</dbReference>
<evidence type="ECO:0000313" key="5">
    <source>
        <dbReference type="EMBL" id="TFZ06024.1"/>
    </source>
</evidence>
<dbReference type="PROSITE" id="PS00061">
    <property type="entry name" value="ADH_SHORT"/>
    <property type="match status" value="1"/>
</dbReference>
<dbReference type="FunFam" id="3.40.50.720:FF:000084">
    <property type="entry name" value="Short-chain dehydrogenase reductase"/>
    <property type="match status" value="1"/>
</dbReference>
<dbReference type="InterPro" id="IPR002347">
    <property type="entry name" value="SDR_fam"/>
</dbReference>
<proteinExistence type="inferred from homology"/>
<evidence type="ECO:0000256" key="3">
    <source>
        <dbReference type="ARBA" id="ARBA00023027"/>
    </source>
</evidence>
<dbReference type="PRINTS" id="PR00081">
    <property type="entry name" value="GDHRDH"/>
</dbReference>
<dbReference type="AlphaFoldDB" id="A0A4Z0C504"/>
<sequence>MQIHPRSKVHAVTGGGSGIGAATVALLAQAGHTVVVLDRAEPAQPVAGATFIEVDVSDEDAVVGAFAQIRQQHGRLDGLVNSAGIESRRLVRGMDAAAWQRVMGVNVTGTMLCTREAAALMREGGEGGAVVNVASIAGKRMSYSGDAAYTASKAAVLGFTRHAAFELAADRIRVNAVCPGPTLTPMITRNLSAESIEAVAAVVPLGQWVKPEDVGHAIVFLLGDGAAMCTGTSLDVDGGVLISNGASHADYFRQRQ</sequence>
<dbReference type="EMBL" id="SMLM01000001">
    <property type="protein sequence ID" value="TFZ06024.1"/>
    <property type="molecule type" value="Genomic_DNA"/>
</dbReference>
<dbReference type="Pfam" id="PF13561">
    <property type="entry name" value="adh_short_C2"/>
    <property type="match status" value="1"/>
</dbReference>
<dbReference type="InterPro" id="IPR036291">
    <property type="entry name" value="NAD(P)-bd_dom_sf"/>
</dbReference>
<evidence type="ECO:0000259" key="4">
    <source>
        <dbReference type="SMART" id="SM00822"/>
    </source>
</evidence>
<dbReference type="CDD" id="cd05233">
    <property type="entry name" value="SDR_c"/>
    <property type="match status" value="1"/>
</dbReference>
<comment type="similarity">
    <text evidence="1">Belongs to the short-chain dehydrogenases/reductases (SDR) family.</text>
</comment>
<keyword evidence="3" id="KW-0520">NAD</keyword>
<comment type="caution">
    <text evidence="5">The sequence shown here is derived from an EMBL/GenBank/DDBJ whole genome shotgun (WGS) entry which is preliminary data.</text>
</comment>
<evidence type="ECO:0000313" key="6">
    <source>
        <dbReference type="Proteomes" id="UP000298180"/>
    </source>
</evidence>
<dbReference type="Gene3D" id="3.40.50.720">
    <property type="entry name" value="NAD(P)-binding Rossmann-like Domain"/>
    <property type="match status" value="1"/>
</dbReference>
<accession>A0A4Z0C504</accession>
<keyword evidence="2" id="KW-0560">Oxidoreductase</keyword>
<feature type="domain" description="Ketoreductase" evidence="4">
    <location>
        <begin position="8"/>
        <end position="175"/>
    </location>
</feature>
<dbReference type="Proteomes" id="UP000298180">
    <property type="component" value="Unassembled WGS sequence"/>
</dbReference>
<evidence type="ECO:0000256" key="1">
    <source>
        <dbReference type="ARBA" id="ARBA00006484"/>
    </source>
</evidence>
<name>A0A4Z0C504_9BURK</name>
<dbReference type="RefSeq" id="WP_135262110.1">
    <property type="nucleotide sequence ID" value="NZ_SMLM01000001.1"/>
</dbReference>
<reference evidence="5 6" key="1">
    <citation type="submission" date="2019-03" db="EMBL/GenBank/DDBJ databases">
        <title>Ramlibacter henchirensis DSM 14656, whole genome shotgun sequence.</title>
        <authorList>
            <person name="Zhang X."/>
            <person name="Feng G."/>
            <person name="Zhu H."/>
        </authorList>
    </citation>
    <scope>NUCLEOTIDE SEQUENCE [LARGE SCALE GENOMIC DNA]</scope>
    <source>
        <strain evidence="5 6">DSM 14656</strain>
    </source>
</reference>
<dbReference type="OrthoDB" id="9803333at2"/>
<evidence type="ECO:0000256" key="2">
    <source>
        <dbReference type="ARBA" id="ARBA00023002"/>
    </source>
</evidence>
<organism evidence="5 6">
    <name type="scientific">Ramlibacter henchirensis</name>
    <dbReference type="NCBI Taxonomy" id="204072"/>
    <lineage>
        <taxon>Bacteria</taxon>
        <taxon>Pseudomonadati</taxon>
        <taxon>Pseudomonadota</taxon>
        <taxon>Betaproteobacteria</taxon>
        <taxon>Burkholderiales</taxon>
        <taxon>Comamonadaceae</taxon>
        <taxon>Ramlibacter</taxon>
    </lineage>
</organism>